<proteinExistence type="predicted"/>
<dbReference type="Proteomes" id="UP000092124">
    <property type="component" value="Unassembled WGS sequence"/>
</dbReference>
<name>A0A1A6HLF6_NEOLE</name>
<dbReference type="EMBL" id="LZPO01027366">
    <property type="protein sequence ID" value="OBS79121.1"/>
    <property type="molecule type" value="Genomic_DNA"/>
</dbReference>
<reference evidence="1 2" key="1">
    <citation type="submission" date="2016-06" db="EMBL/GenBank/DDBJ databases">
        <title>The Draft Genome Sequence and Annotation of the Desert Woodrat Neotoma lepida.</title>
        <authorList>
            <person name="Campbell M."/>
            <person name="Oakeson K.F."/>
            <person name="Yandell M."/>
            <person name="Halpert J.R."/>
            <person name="Dearing D."/>
        </authorList>
    </citation>
    <scope>NUCLEOTIDE SEQUENCE [LARGE SCALE GENOMIC DNA]</scope>
    <source>
        <strain evidence="1">417</strain>
        <tissue evidence="1">Liver</tissue>
    </source>
</reference>
<comment type="caution">
    <text evidence="1">The sequence shown here is derived from an EMBL/GenBank/DDBJ whole genome shotgun (WGS) entry which is preliminary data.</text>
</comment>
<organism evidence="1 2">
    <name type="scientific">Neotoma lepida</name>
    <name type="common">Desert woodrat</name>
    <dbReference type="NCBI Taxonomy" id="56216"/>
    <lineage>
        <taxon>Eukaryota</taxon>
        <taxon>Metazoa</taxon>
        <taxon>Chordata</taxon>
        <taxon>Craniata</taxon>
        <taxon>Vertebrata</taxon>
        <taxon>Euteleostomi</taxon>
        <taxon>Mammalia</taxon>
        <taxon>Eutheria</taxon>
        <taxon>Euarchontoglires</taxon>
        <taxon>Glires</taxon>
        <taxon>Rodentia</taxon>
        <taxon>Myomorpha</taxon>
        <taxon>Muroidea</taxon>
        <taxon>Cricetidae</taxon>
        <taxon>Neotominae</taxon>
        <taxon>Neotoma</taxon>
    </lineage>
</organism>
<evidence type="ECO:0000313" key="2">
    <source>
        <dbReference type="Proteomes" id="UP000092124"/>
    </source>
</evidence>
<sequence length="149" mass="16524">MRKQFLECAQNQGDVKFLEGFGPGVTLYSKGSATEGRGLHPSIYGSNSQPCSKEPRNCFVVWCVNMFKLIVPYRAFEDLSAMRYSFLFSFINAPKERNADLSFGSLPLSKEMPPELLCAVNQAYEPHKGNGYMTSQGGPLFTCATGKPF</sequence>
<gene>
    <name evidence="1" type="ORF">A6R68_18486</name>
</gene>
<dbReference type="AlphaFoldDB" id="A0A1A6HLF6"/>
<protein>
    <submittedName>
        <fullName evidence="1">Uncharacterized protein</fullName>
    </submittedName>
</protein>
<keyword evidence="2" id="KW-1185">Reference proteome</keyword>
<evidence type="ECO:0000313" key="1">
    <source>
        <dbReference type="EMBL" id="OBS79121.1"/>
    </source>
</evidence>
<accession>A0A1A6HLF6</accession>